<evidence type="ECO:0000313" key="3">
    <source>
        <dbReference type="WBParaSite" id="ALUE_0001678401-mRNA-1"/>
    </source>
</evidence>
<protein>
    <submittedName>
        <fullName evidence="3">Peptidase_S8 domain-containing protein</fullName>
    </submittedName>
</protein>
<dbReference type="WBParaSite" id="ALUE_0001678401-mRNA-1">
    <property type="protein sequence ID" value="ALUE_0001678401-mRNA-1"/>
    <property type="gene ID" value="ALUE_0001678401"/>
</dbReference>
<sequence length="70" mass="7458">MIPNKEIKEQKIEKPGAGSDFMGTGILTERPEEKNRAVVSDGVCHRAGTGPHATSHIGTGAIEQFSRGNL</sequence>
<keyword evidence="2" id="KW-1185">Reference proteome</keyword>
<reference evidence="3" key="1">
    <citation type="submission" date="2017-02" db="UniProtKB">
        <authorList>
            <consortium name="WormBaseParasite"/>
        </authorList>
    </citation>
    <scope>IDENTIFICATION</scope>
</reference>
<feature type="region of interest" description="Disordered" evidence="1">
    <location>
        <begin position="1"/>
        <end position="24"/>
    </location>
</feature>
<evidence type="ECO:0000256" key="1">
    <source>
        <dbReference type="SAM" id="MobiDB-lite"/>
    </source>
</evidence>
<dbReference type="AlphaFoldDB" id="A0A0M3IF35"/>
<evidence type="ECO:0000313" key="2">
    <source>
        <dbReference type="Proteomes" id="UP000036681"/>
    </source>
</evidence>
<name>A0A0M3IF35_ASCLU</name>
<dbReference type="Proteomes" id="UP000036681">
    <property type="component" value="Unplaced"/>
</dbReference>
<organism evidence="2 3">
    <name type="scientific">Ascaris lumbricoides</name>
    <name type="common">Giant roundworm</name>
    <dbReference type="NCBI Taxonomy" id="6252"/>
    <lineage>
        <taxon>Eukaryota</taxon>
        <taxon>Metazoa</taxon>
        <taxon>Ecdysozoa</taxon>
        <taxon>Nematoda</taxon>
        <taxon>Chromadorea</taxon>
        <taxon>Rhabditida</taxon>
        <taxon>Spirurina</taxon>
        <taxon>Ascaridomorpha</taxon>
        <taxon>Ascaridoidea</taxon>
        <taxon>Ascarididae</taxon>
        <taxon>Ascaris</taxon>
    </lineage>
</organism>
<accession>A0A0M3IF35</accession>
<feature type="region of interest" description="Disordered" evidence="1">
    <location>
        <begin position="47"/>
        <end position="70"/>
    </location>
</feature>
<proteinExistence type="predicted"/>
<feature type="compositionally biased region" description="Basic and acidic residues" evidence="1">
    <location>
        <begin position="1"/>
        <end position="14"/>
    </location>
</feature>